<dbReference type="SUPFAM" id="SSF103473">
    <property type="entry name" value="MFS general substrate transporter"/>
    <property type="match status" value="1"/>
</dbReference>
<evidence type="ECO:0000256" key="4">
    <source>
        <dbReference type="ARBA" id="ARBA00022989"/>
    </source>
</evidence>
<feature type="transmembrane region" description="Helical" evidence="7">
    <location>
        <begin position="309"/>
        <end position="334"/>
    </location>
</feature>
<feature type="transmembrane region" description="Helical" evidence="7">
    <location>
        <begin position="94"/>
        <end position="115"/>
    </location>
</feature>
<feature type="transmembrane region" description="Helical" evidence="7">
    <location>
        <begin position="158"/>
        <end position="179"/>
    </location>
</feature>
<evidence type="ECO:0000256" key="6">
    <source>
        <dbReference type="SAM" id="MobiDB-lite"/>
    </source>
</evidence>
<evidence type="ECO:0000313" key="10">
    <source>
        <dbReference type="Proteomes" id="UP000419138"/>
    </source>
</evidence>
<dbReference type="AlphaFoldDB" id="A0A646KA93"/>
<dbReference type="CDD" id="cd06173">
    <property type="entry name" value="MFS_MefA_like"/>
    <property type="match status" value="1"/>
</dbReference>
<feature type="region of interest" description="Disordered" evidence="6">
    <location>
        <begin position="25"/>
        <end position="87"/>
    </location>
</feature>
<evidence type="ECO:0000256" key="1">
    <source>
        <dbReference type="ARBA" id="ARBA00004651"/>
    </source>
</evidence>
<dbReference type="GO" id="GO:0005886">
    <property type="term" value="C:plasma membrane"/>
    <property type="evidence" value="ECO:0007669"/>
    <property type="project" value="UniProtKB-SubCell"/>
</dbReference>
<feature type="compositionally biased region" description="Basic and acidic residues" evidence="6">
    <location>
        <begin position="499"/>
        <end position="519"/>
    </location>
</feature>
<keyword evidence="4 7" id="KW-1133">Transmembrane helix</keyword>
<keyword evidence="5 7" id="KW-0472">Membrane</keyword>
<feature type="transmembrane region" description="Helical" evidence="7">
    <location>
        <begin position="258"/>
        <end position="276"/>
    </location>
</feature>
<dbReference type="PROSITE" id="PS50850">
    <property type="entry name" value="MFS"/>
    <property type="match status" value="1"/>
</dbReference>
<dbReference type="OrthoDB" id="145388at2"/>
<dbReference type="Pfam" id="PF07690">
    <property type="entry name" value="MFS_1"/>
    <property type="match status" value="1"/>
</dbReference>
<feature type="transmembrane region" description="Helical" evidence="7">
    <location>
        <begin position="465"/>
        <end position="485"/>
    </location>
</feature>
<keyword evidence="3 7" id="KW-0812">Transmembrane</keyword>
<feature type="transmembrane region" description="Helical" evidence="7">
    <location>
        <begin position="127"/>
        <end position="151"/>
    </location>
</feature>
<evidence type="ECO:0000256" key="3">
    <source>
        <dbReference type="ARBA" id="ARBA00022692"/>
    </source>
</evidence>
<feature type="domain" description="Major facilitator superfamily (MFS) profile" evidence="8">
    <location>
        <begin position="93"/>
        <end position="489"/>
    </location>
</feature>
<reference evidence="9 10" key="1">
    <citation type="submission" date="2019-05" db="EMBL/GenBank/DDBJ databases">
        <title>Comparative genomics and metabolomics analyses of clavulanic acid producing Streptomyces species provides insight into specialized metabolism and evolution of beta-lactam biosynthetic gene clusters.</title>
        <authorList>
            <person name="Moore M.A."/>
            <person name="Cruz-Morales P."/>
            <person name="Barona Gomez F."/>
            <person name="Kapil T."/>
        </authorList>
    </citation>
    <scope>NUCLEOTIDE SEQUENCE [LARGE SCALE GENOMIC DNA]</scope>
    <source>
        <strain evidence="9 10">NRRL 5741</strain>
    </source>
</reference>
<feature type="transmembrane region" description="Helical" evidence="7">
    <location>
        <begin position="185"/>
        <end position="210"/>
    </location>
</feature>
<feature type="transmembrane region" description="Helical" evidence="7">
    <location>
        <begin position="231"/>
        <end position="252"/>
    </location>
</feature>
<feature type="transmembrane region" description="Helical" evidence="7">
    <location>
        <begin position="399"/>
        <end position="420"/>
    </location>
</feature>
<proteinExistence type="predicted"/>
<dbReference type="InterPro" id="IPR020846">
    <property type="entry name" value="MFS_dom"/>
</dbReference>
<protein>
    <submittedName>
        <fullName evidence="9">MFS transporter</fullName>
    </submittedName>
</protein>
<feature type="transmembrane region" description="Helical" evidence="7">
    <location>
        <begin position="440"/>
        <end position="459"/>
    </location>
</feature>
<accession>A0A646KA93</accession>
<dbReference type="EMBL" id="VCLA01000022">
    <property type="protein sequence ID" value="MQS99124.1"/>
    <property type="molecule type" value="Genomic_DNA"/>
</dbReference>
<comment type="caution">
    <text evidence="9">The sequence shown here is derived from an EMBL/GenBank/DDBJ whole genome shotgun (WGS) entry which is preliminary data.</text>
</comment>
<feature type="region of interest" description="Disordered" evidence="6">
    <location>
        <begin position="496"/>
        <end position="519"/>
    </location>
</feature>
<gene>
    <name evidence="9" type="ORF">FF041_02580</name>
</gene>
<dbReference type="Gene3D" id="1.20.1250.20">
    <property type="entry name" value="MFS general substrate transporter like domains"/>
    <property type="match status" value="1"/>
</dbReference>
<keyword evidence="10" id="KW-1185">Reference proteome</keyword>
<evidence type="ECO:0000259" key="8">
    <source>
        <dbReference type="PROSITE" id="PS50850"/>
    </source>
</evidence>
<name>A0A646KA93_STRJU</name>
<dbReference type="PANTHER" id="PTHR23513">
    <property type="entry name" value="INTEGRAL MEMBRANE EFFLUX PROTEIN-RELATED"/>
    <property type="match status" value="1"/>
</dbReference>
<feature type="transmembrane region" description="Helical" evidence="7">
    <location>
        <begin position="373"/>
        <end position="393"/>
    </location>
</feature>
<dbReference type="Proteomes" id="UP000419138">
    <property type="component" value="Unassembled WGS sequence"/>
</dbReference>
<feature type="transmembrane region" description="Helical" evidence="7">
    <location>
        <begin position="340"/>
        <end position="361"/>
    </location>
</feature>
<keyword evidence="2" id="KW-1003">Cell membrane</keyword>
<evidence type="ECO:0000256" key="2">
    <source>
        <dbReference type="ARBA" id="ARBA00022475"/>
    </source>
</evidence>
<dbReference type="GO" id="GO:0022857">
    <property type="term" value="F:transmembrane transporter activity"/>
    <property type="evidence" value="ECO:0007669"/>
    <property type="project" value="InterPro"/>
</dbReference>
<evidence type="ECO:0000256" key="7">
    <source>
        <dbReference type="SAM" id="Phobius"/>
    </source>
</evidence>
<dbReference type="InterPro" id="IPR036259">
    <property type="entry name" value="MFS_trans_sf"/>
</dbReference>
<comment type="subcellular location">
    <subcellularLocation>
        <location evidence="1">Cell membrane</location>
        <topology evidence="1">Multi-pass membrane protein</topology>
    </subcellularLocation>
</comment>
<evidence type="ECO:0000256" key="5">
    <source>
        <dbReference type="ARBA" id="ARBA00023136"/>
    </source>
</evidence>
<organism evidence="9 10">
    <name type="scientific">Streptomyces jumonjinensis</name>
    <dbReference type="NCBI Taxonomy" id="1945"/>
    <lineage>
        <taxon>Bacteria</taxon>
        <taxon>Bacillati</taxon>
        <taxon>Actinomycetota</taxon>
        <taxon>Actinomycetes</taxon>
        <taxon>Kitasatosporales</taxon>
        <taxon>Streptomycetaceae</taxon>
        <taxon>Streptomyces</taxon>
    </lineage>
</organism>
<dbReference type="InterPro" id="IPR011701">
    <property type="entry name" value="MFS"/>
</dbReference>
<dbReference type="PANTHER" id="PTHR23513:SF6">
    <property type="entry name" value="MAJOR FACILITATOR SUPERFAMILY ASSOCIATED DOMAIN-CONTAINING PROTEIN"/>
    <property type="match status" value="1"/>
</dbReference>
<feature type="compositionally biased region" description="Basic and acidic residues" evidence="6">
    <location>
        <begin position="35"/>
        <end position="48"/>
    </location>
</feature>
<sequence length="519" mass="53709">MQTDPGSGRGGRLGGARCAVRGTCAARGSPAGIREPGEPRQDLAERPRAKPWQVPDDRPRDATGRPQRSAGGGGVTQENVRTAEPRDQPSRSRFAIFFGGKVFSLMGDGLAFLAVPLVVLQLTDDPFAAALAAAPRTVGYLLFGLIAGAIVDRLNPRLIMLTTDIVRFSAFLALALLAQTGLLQVWMALVLAFAASGAGVFFDTALAVAVRDLVRGERLLRANSWLETTNQASLVVGPGVFGLLSATVGLHAALFGNAATYLLSLVTVFVVAGPGATPAPGRPAKLAGALRGLRQDVADGLRFLRGARLILLLTCLQTTANFFIAVGTLTPFYAKNFLGLSDAALGVVVGLGGLGGLLGAIAAPRLAVPVRQLAVVVVSAGCLGLGLAGMGLVGGLVPLAALNLVVSGGSILAVVVIRSIRQELVPREMLGRVTATARTAALMAGPVGAMAAGLLAGMNGGDPRPVFLCFGLMVVTCTVLVWFAGLREYAGRSSLDGVAAREQRPEPEKRHERAEPETR</sequence>
<evidence type="ECO:0000313" key="9">
    <source>
        <dbReference type="EMBL" id="MQS99124.1"/>
    </source>
</evidence>